<dbReference type="OMA" id="CPISAYD"/>
<comment type="pathway">
    <text evidence="3">Amino-acid biosynthesis; L-proline biosynthesis; L-glutamate 5-semialdehyde from L-ornithine: step 1/1.</text>
</comment>
<dbReference type="GO" id="GO:0019544">
    <property type="term" value="P:L-arginine catabolic process to L-glutamate"/>
    <property type="evidence" value="ECO:0007669"/>
    <property type="project" value="TreeGrafter"/>
</dbReference>
<evidence type="ECO:0000256" key="3">
    <source>
        <dbReference type="RuleBase" id="RU365036"/>
    </source>
</evidence>
<dbReference type="Gene3D" id="3.90.1150.10">
    <property type="entry name" value="Aspartate Aminotransferase, domain 1"/>
    <property type="match status" value="1"/>
</dbReference>
<dbReference type="PANTHER" id="PTHR11986">
    <property type="entry name" value="AMINOTRANSFERASE CLASS III"/>
    <property type="match status" value="1"/>
</dbReference>
<dbReference type="GO" id="GO:0010121">
    <property type="term" value="P:L-arginine catabolic process to proline via ornithine"/>
    <property type="evidence" value="ECO:0007669"/>
    <property type="project" value="TreeGrafter"/>
</dbReference>
<comment type="similarity">
    <text evidence="2 3">Belongs to the class-III pyridoxal-phosphate-dependent aminotransferase family.</text>
</comment>
<dbReference type="EnsemblPlants" id="QL05p057206:mrna">
    <property type="protein sequence ID" value="QL05p057206:mrna"/>
    <property type="gene ID" value="QL05p057206"/>
</dbReference>
<dbReference type="Gramene" id="QL05p057206:mrna">
    <property type="protein sequence ID" value="QL05p057206:mrna"/>
    <property type="gene ID" value="QL05p057206"/>
</dbReference>
<dbReference type="FunFam" id="3.90.1150.10:FF:000152">
    <property type="entry name" value="Ornithine aminotransferase"/>
    <property type="match status" value="1"/>
</dbReference>
<accession>A0A7N2LSM2</accession>
<dbReference type="AlphaFoldDB" id="A0A7N2LSM2"/>
<dbReference type="GO" id="GO:0042802">
    <property type="term" value="F:identical protein binding"/>
    <property type="evidence" value="ECO:0007669"/>
    <property type="project" value="TreeGrafter"/>
</dbReference>
<dbReference type="InterPro" id="IPR015422">
    <property type="entry name" value="PyrdxlP-dep_Trfase_small"/>
</dbReference>
<keyword evidence="3" id="KW-0032">Aminotransferase</keyword>
<evidence type="ECO:0000256" key="4">
    <source>
        <dbReference type="SAM" id="MobiDB-lite"/>
    </source>
</evidence>
<dbReference type="EMBL" id="LRBV02000005">
    <property type="status" value="NOT_ANNOTATED_CDS"/>
    <property type="molecule type" value="Genomic_DNA"/>
</dbReference>
<reference evidence="5 6" key="1">
    <citation type="journal article" date="2016" name="G3 (Bethesda)">
        <title>First Draft Assembly and Annotation of the Genome of a California Endemic Oak Quercus lobata Nee (Fagaceae).</title>
        <authorList>
            <person name="Sork V.L."/>
            <person name="Fitz-Gibbon S.T."/>
            <person name="Puiu D."/>
            <person name="Crepeau M."/>
            <person name="Gugger P.F."/>
            <person name="Sherman R."/>
            <person name="Stevens K."/>
            <person name="Langley C.H."/>
            <person name="Pellegrini M."/>
            <person name="Salzberg S.L."/>
        </authorList>
    </citation>
    <scope>NUCLEOTIDE SEQUENCE [LARGE SCALE GENOMIC DNA]</scope>
    <source>
        <strain evidence="5 6">cv. SW786</strain>
    </source>
</reference>
<feature type="region of interest" description="Disordered" evidence="4">
    <location>
        <begin position="112"/>
        <end position="133"/>
    </location>
</feature>
<dbReference type="InterPro" id="IPR005814">
    <property type="entry name" value="Aminotrans_3"/>
</dbReference>
<dbReference type="InParanoid" id="A0A7N2LSM2"/>
<reference evidence="5" key="2">
    <citation type="submission" date="2021-01" db="UniProtKB">
        <authorList>
            <consortium name="EnsemblPlants"/>
        </authorList>
    </citation>
    <scope>IDENTIFICATION</scope>
</reference>
<name>A0A7N2LSM2_QUELO</name>
<evidence type="ECO:0000256" key="2">
    <source>
        <dbReference type="ARBA" id="ARBA00008954"/>
    </source>
</evidence>
<dbReference type="GO" id="GO:0005737">
    <property type="term" value="C:cytoplasm"/>
    <property type="evidence" value="ECO:0007669"/>
    <property type="project" value="TreeGrafter"/>
</dbReference>
<keyword evidence="6" id="KW-1185">Reference proteome</keyword>
<evidence type="ECO:0000313" key="5">
    <source>
        <dbReference type="EnsemblPlants" id="QL05p057206:mrna"/>
    </source>
</evidence>
<comment type="catalytic activity">
    <reaction evidence="3">
        <text>a 2-oxocarboxylate + L-ornithine = L-glutamate 5-semialdehyde + an L-alpha-amino acid</text>
        <dbReference type="Rhea" id="RHEA:13877"/>
        <dbReference type="ChEBI" id="CHEBI:35179"/>
        <dbReference type="ChEBI" id="CHEBI:46911"/>
        <dbReference type="ChEBI" id="CHEBI:58066"/>
        <dbReference type="ChEBI" id="CHEBI:59869"/>
        <dbReference type="EC" id="2.6.1.13"/>
    </reaction>
</comment>
<proteinExistence type="inferred from homology"/>
<dbReference type="Pfam" id="PF00202">
    <property type="entry name" value="Aminotran_3"/>
    <property type="match status" value="1"/>
</dbReference>
<organism evidence="5 6">
    <name type="scientific">Quercus lobata</name>
    <name type="common">Valley oak</name>
    <dbReference type="NCBI Taxonomy" id="97700"/>
    <lineage>
        <taxon>Eukaryota</taxon>
        <taxon>Viridiplantae</taxon>
        <taxon>Streptophyta</taxon>
        <taxon>Embryophyta</taxon>
        <taxon>Tracheophyta</taxon>
        <taxon>Spermatophyta</taxon>
        <taxon>Magnoliopsida</taxon>
        <taxon>eudicotyledons</taxon>
        <taxon>Gunneridae</taxon>
        <taxon>Pentapetalae</taxon>
        <taxon>rosids</taxon>
        <taxon>fabids</taxon>
        <taxon>Fagales</taxon>
        <taxon>Fagaceae</taxon>
        <taxon>Quercus</taxon>
    </lineage>
</organism>
<keyword evidence="3" id="KW-0663">Pyridoxal phosphate</keyword>
<dbReference type="UniPathway" id="UPA00098">
    <property type="reaction ID" value="UER00358"/>
</dbReference>
<dbReference type="GO" id="GO:0055129">
    <property type="term" value="P:L-proline biosynthetic process"/>
    <property type="evidence" value="ECO:0007669"/>
    <property type="project" value="UniProtKB-UniPathway"/>
</dbReference>
<evidence type="ECO:0000313" key="6">
    <source>
        <dbReference type="Proteomes" id="UP000594261"/>
    </source>
</evidence>
<protein>
    <recommendedName>
        <fullName evidence="3">Ornithine aminotransferase</fullName>
        <ecNumber evidence="3">2.6.1.13</ecNumber>
    </recommendedName>
</protein>
<dbReference type="PANTHER" id="PTHR11986:SF18">
    <property type="entry name" value="ORNITHINE AMINOTRANSFERASE, MITOCHONDRIAL"/>
    <property type="match status" value="1"/>
</dbReference>
<dbReference type="Proteomes" id="UP000594261">
    <property type="component" value="Chromosome 5"/>
</dbReference>
<sequence length="133" mass="15202">MHKLSLDISQFYRSAQLGQELRHHLLKIQQQYPNYIREVQGRGLFNAVELNSKNLCPISAYDICLQLKERVLAKPTHDTIIRLTPPLSISLDELQEASKALSDVLEHDLPKMQKAKPEHVSPTSSNICDRCIE</sequence>
<dbReference type="SUPFAM" id="SSF53383">
    <property type="entry name" value="PLP-dependent transferases"/>
    <property type="match status" value="1"/>
</dbReference>
<dbReference type="InterPro" id="IPR015424">
    <property type="entry name" value="PyrdxlP-dep_Trfase"/>
</dbReference>
<keyword evidence="3" id="KW-0808">Transferase</keyword>
<dbReference type="EC" id="2.6.1.13" evidence="3"/>
<dbReference type="InterPro" id="IPR050103">
    <property type="entry name" value="Class-III_PLP-dep_AT"/>
</dbReference>
<dbReference type="GO" id="GO:0004587">
    <property type="term" value="F:ornithine aminotransferase activity"/>
    <property type="evidence" value="ECO:0007669"/>
    <property type="project" value="UniProtKB-EC"/>
</dbReference>
<dbReference type="GO" id="GO:0030170">
    <property type="term" value="F:pyridoxal phosphate binding"/>
    <property type="evidence" value="ECO:0007669"/>
    <property type="project" value="InterPro"/>
</dbReference>
<evidence type="ECO:0000256" key="1">
    <source>
        <dbReference type="ARBA" id="ARBA00001933"/>
    </source>
</evidence>
<comment type="cofactor">
    <cofactor evidence="1 3">
        <name>pyridoxal 5'-phosphate</name>
        <dbReference type="ChEBI" id="CHEBI:597326"/>
    </cofactor>
</comment>